<dbReference type="GO" id="GO:0009279">
    <property type="term" value="C:cell outer membrane"/>
    <property type="evidence" value="ECO:0007669"/>
    <property type="project" value="UniProtKB-SubCell"/>
</dbReference>
<feature type="domain" description="OmpA-like" evidence="6">
    <location>
        <begin position="169"/>
        <end position="284"/>
    </location>
</feature>
<dbReference type="AlphaFoldDB" id="A0AA50Q4L6"/>
<keyword evidence="2 3" id="KW-0472">Membrane</keyword>
<dbReference type="Proteomes" id="UP001236800">
    <property type="component" value="Chromosome"/>
</dbReference>
<organism evidence="7">
    <name type="scientific">Shewanella oncorhynchi</name>
    <dbReference type="NCBI Taxonomy" id="2726434"/>
    <lineage>
        <taxon>Bacteria</taxon>
        <taxon>Pseudomonadati</taxon>
        <taxon>Pseudomonadota</taxon>
        <taxon>Gammaproteobacteria</taxon>
        <taxon>Alteromonadales</taxon>
        <taxon>Shewanellaceae</taxon>
        <taxon>Shewanella</taxon>
    </lineage>
</organism>
<name>A0AA50Q4L6_9GAMM</name>
<evidence type="ECO:0000313" key="7">
    <source>
        <dbReference type="EMBL" id="WMB71211.1"/>
    </source>
</evidence>
<dbReference type="EMBL" id="CP132914">
    <property type="protein sequence ID" value="WMB71211.1"/>
    <property type="molecule type" value="Genomic_DNA"/>
</dbReference>
<evidence type="ECO:0000256" key="1">
    <source>
        <dbReference type="ARBA" id="ARBA00004442"/>
    </source>
</evidence>
<evidence type="ECO:0000256" key="3">
    <source>
        <dbReference type="PROSITE-ProRule" id="PRU00473"/>
    </source>
</evidence>
<dbReference type="PROSITE" id="PS51123">
    <property type="entry name" value="OMPA_2"/>
    <property type="match status" value="1"/>
</dbReference>
<evidence type="ECO:0000256" key="2">
    <source>
        <dbReference type="ARBA" id="ARBA00023136"/>
    </source>
</evidence>
<evidence type="ECO:0000256" key="5">
    <source>
        <dbReference type="SAM" id="MobiDB-lite"/>
    </source>
</evidence>
<proteinExistence type="predicted"/>
<dbReference type="PRINTS" id="PR01021">
    <property type="entry name" value="OMPADOMAIN"/>
</dbReference>
<dbReference type="InterPro" id="IPR036737">
    <property type="entry name" value="OmpA-like_sf"/>
</dbReference>
<evidence type="ECO:0000256" key="4">
    <source>
        <dbReference type="SAM" id="Coils"/>
    </source>
</evidence>
<keyword evidence="4" id="KW-0175">Coiled coil</keyword>
<feature type="coiled-coil region" evidence="4">
    <location>
        <begin position="131"/>
        <end position="165"/>
    </location>
</feature>
<dbReference type="GeneID" id="301339961"/>
<dbReference type="KEGG" id="sog:RA178_12220"/>
<dbReference type="SUPFAM" id="SSF103088">
    <property type="entry name" value="OmpA-like"/>
    <property type="match status" value="1"/>
</dbReference>
<dbReference type="PROSITE" id="PS01068">
    <property type="entry name" value="OMPA_1"/>
    <property type="match status" value="1"/>
</dbReference>
<dbReference type="Pfam" id="PF00691">
    <property type="entry name" value="OmpA"/>
    <property type="match status" value="1"/>
</dbReference>
<dbReference type="PRINTS" id="PR01023">
    <property type="entry name" value="NAFLGMOTY"/>
</dbReference>
<dbReference type="InterPro" id="IPR006665">
    <property type="entry name" value="OmpA-like"/>
</dbReference>
<accession>A0AA50Q4L6</accession>
<protein>
    <submittedName>
        <fullName evidence="7">OmpA family protein</fullName>
    </submittedName>
</protein>
<reference evidence="7" key="1">
    <citation type="submission" date="2023-08" db="EMBL/GenBank/DDBJ databases">
        <title>Complete genome sequence of Shewanella oncorhynchi Z-P2, a siderophore putrebactin-producing bacterium.</title>
        <authorList>
            <person name="Zhang Y."/>
        </authorList>
    </citation>
    <scope>NUCLEOTIDE SEQUENCE</scope>
    <source>
        <strain evidence="7">Z-P2</strain>
    </source>
</reference>
<dbReference type="InterPro" id="IPR050330">
    <property type="entry name" value="Bact_OuterMem_StrucFunc"/>
</dbReference>
<feature type="compositionally biased region" description="Polar residues" evidence="5">
    <location>
        <begin position="260"/>
        <end position="271"/>
    </location>
</feature>
<sequence length="288" mass="31320">MKKPIVSSGLPLRFSRHLLAYSLILTTVAACSSTPKIAEGIGDIRTELNKLQANNELAILAPAAIKQAEEAVRAAEQPVKDEQQSQHLVFVADKKVNIALAQAQSRFAEDQHKVLAKKRDDARLDARTTEANQAHQDARLARADAADARQETTELQAQLTLLNARQSERGWVVTLGDVLFDTAKADLKSSTSQHLTNLANFLNKYPARGAMIEGYTDSVGSEQYNLGLSQQRADSVSHFLQGKGIQSNRLSSLGKGESSPVANNESASGRQQNRRVEVILTDTAQAPQ</sequence>
<dbReference type="InterPro" id="IPR006664">
    <property type="entry name" value="OMP_bac"/>
</dbReference>
<dbReference type="CDD" id="cd07185">
    <property type="entry name" value="OmpA_C-like"/>
    <property type="match status" value="1"/>
</dbReference>
<evidence type="ECO:0000259" key="6">
    <source>
        <dbReference type="PROSITE" id="PS51123"/>
    </source>
</evidence>
<dbReference type="Gene3D" id="3.30.1330.60">
    <property type="entry name" value="OmpA-like domain"/>
    <property type="match status" value="1"/>
</dbReference>
<gene>
    <name evidence="7" type="ORF">RA178_12220</name>
</gene>
<dbReference type="PANTHER" id="PTHR30329">
    <property type="entry name" value="STATOR ELEMENT OF FLAGELLAR MOTOR COMPLEX"/>
    <property type="match status" value="1"/>
</dbReference>
<feature type="region of interest" description="Disordered" evidence="5">
    <location>
        <begin position="248"/>
        <end position="288"/>
    </location>
</feature>
<dbReference type="RefSeq" id="WP_263195768.1">
    <property type="nucleotide sequence ID" value="NZ_CP132914.1"/>
</dbReference>
<dbReference type="PANTHER" id="PTHR30329:SF20">
    <property type="entry name" value="EXPORTED PROTEIN"/>
    <property type="match status" value="1"/>
</dbReference>
<dbReference type="InterPro" id="IPR006690">
    <property type="entry name" value="OMPA-like_CS"/>
</dbReference>
<dbReference type="PROSITE" id="PS51257">
    <property type="entry name" value="PROKAR_LIPOPROTEIN"/>
    <property type="match status" value="1"/>
</dbReference>
<comment type="subcellular location">
    <subcellularLocation>
        <location evidence="1">Cell outer membrane</location>
    </subcellularLocation>
</comment>